<organism evidence="2">
    <name type="scientific">Arundo donax</name>
    <name type="common">Giant reed</name>
    <name type="synonym">Donax arundinaceus</name>
    <dbReference type="NCBI Taxonomy" id="35708"/>
    <lineage>
        <taxon>Eukaryota</taxon>
        <taxon>Viridiplantae</taxon>
        <taxon>Streptophyta</taxon>
        <taxon>Embryophyta</taxon>
        <taxon>Tracheophyta</taxon>
        <taxon>Spermatophyta</taxon>
        <taxon>Magnoliopsida</taxon>
        <taxon>Liliopsida</taxon>
        <taxon>Poales</taxon>
        <taxon>Poaceae</taxon>
        <taxon>PACMAD clade</taxon>
        <taxon>Arundinoideae</taxon>
        <taxon>Arundineae</taxon>
        <taxon>Arundo</taxon>
    </lineage>
</organism>
<protein>
    <submittedName>
        <fullName evidence="2">Uncharacterized protein</fullName>
    </submittedName>
</protein>
<evidence type="ECO:0000256" key="1">
    <source>
        <dbReference type="SAM" id="MobiDB-lite"/>
    </source>
</evidence>
<proteinExistence type="predicted"/>
<dbReference type="AlphaFoldDB" id="A0A0A9DDM2"/>
<feature type="region of interest" description="Disordered" evidence="1">
    <location>
        <begin position="1"/>
        <end position="84"/>
    </location>
</feature>
<accession>A0A0A9DDM2</accession>
<name>A0A0A9DDM2_ARUDO</name>
<evidence type="ECO:0000313" key="2">
    <source>
        <dbReference type="EMBL" id="JAD85931.1"/>
    </source>
</evidence>
<reference evidence="2" key="1">
    <citation type="submission" date="2014-09" db="EMBL/GenBank/DDBJ databases">
        <authorList>
            <person name="Magalhaes I.L.F."/>
            <person name="Oliveira U."/>
            <person name="Santos F.R."/>
            <person name="Vidigal T.H.D.A."/>
            <person name="Brescovit A.D."/>
            <person name="Santos A.J."/>
        </authorList>
    </citation>
    <scope>NUCLEOTIDE SEQUENCE</scope>
    <source>
        <tissue evidence="2">Shoot tissue taken approximately 20 cm above the soil surface</tissue>
    </source>
</reference>
<feature type="compositionally biased region" description="Low complexity" evidence="1">
    <location>
        <begin position="1"/>
        <end position="17"/>
    </location>
</feature>
<reference evidence="2" key="2">
    <citation type="journal article" date="2015" name="Data Brief">
        <title>Shoot transcriptome of the giant reed, Arundo donax.</title>
        <authorList>
            <person name="Barrero R.A."/>
            <person name="Guerrero F.D."/>
            <person name="Moolhuijzen P."/>
            <person name="Goolsby J.A."/>
            <person name="Tidwell J."/>
            <person name="Bellgard S.E."/>
            <person name="Bellgard M.I."/>
        </authorList>
    </citation>
    <scope>NUCLEOTIDE SEQUENCE</scope>
    <source>
        <tissue evidence="2">Shoot tissue taken approximately 20 cm above the soil surface</tissue>
    </source>
</reference>
<feature type="compositionally biased region" description="Basic residues" evidence="1">
    <location>
        <begin position="18"/>
        <end position="27"/>
    </location>
</feature>
<sequence length="84" mass="8979">MILSPSGGTSSSSTSSAPRRRRLRSPRRPSSPCPHPTCSGTSAISSAPRRVPMWCSRSAARRLRPTGACSRPGRRSSTRSSLAR</sequence>
<dbReference type="EMBL" id="GBRH01211964">
    <property type="protein sequence ID" value="JAD85931.1"/>
    <property type="molecule type" value="Transcribed_RNA"/>
</dbReference>